<sequence length="83" mass="9415">MRTSRWNALGDAGRNDTIAEWMSTGPARADHMSRSFDATESALFKLRHRAGQLQESHDFTIHLRAETRLVVREKPGISGHKQD</sequence>
<dbReference type="AlphaFoldDB" id="A0A8S8X842"/>
<dbReference type="Proteomes" id="UP000681075">
    <property type="component" value="Unassembled WGS sequence"/>
</dbReference>
<reference evidence="1" key="1">
    <citation type="submission" date="2021-02" db="EMBL/GenBank/DDBJ databases">
        <title>Genome sequence of Rhodospirillales sp. strain TMPK1 isolated from soil.</title>
        <authorList>
            <person name="Nakai R."/>
            <person name="Kusada H."/>
            <person name="Tamaki H."/>
        </authorList>
    </citation>
    <scope>NUCLEOTIDE SEQUENCE</scope>
    <source>
        <strain evidence="1">TMPK1</strain>
    </source>
</reference>
<comment type="caution">
    <text evidence="1">The sequence shown here is derived from an EMBL/GenBank/DDBJ whole genome shotgun (WGS) entry which is preliminary data.</text>
</comment>
<dbReference type="EMBL" id="BOPV01000001">
    <property type="protein sequence ID" value="GIL37941.1"/>
    <property type="molecule type" value="Genomic_DNA"/>
</dbReference>
<proteinExistence type="predicted"/>
<evidence type="ECO:0000313" key="2">
    <source>
        <dbReference type="Proteomes" id="UP000681075"/>
    </source>
</evidence>
<accession>A0A8S8X842</accession>
<name>A0A8S8X842_9PROT</name>
<evidence type="ECO:0000313" key="1">
    <source>
        <dbReference type="EMBL" id="GIL37941.1"/>
    </source>
</evidence>
<gene>
    <name evidence="1" type="ORF">TMPK1_01780</name>
</gene>
<protein>
    <submittedName>
        <fullName evidence="1">Uncharacterized protein</fullName>
    </submittedName>
</protein>
<keyword evidence="2" id="KW-1185">Reference proteome</keyword>
<organism evidence="1 2">
    <name type="scientific">Roseiterribacter gracilis</name>
    <dbReference type="NCBI Taxonomy" id="2812848"/>
    <lineage>
        <taxon>Bacteria</taxon>
        <taxon>Pseudomonadati</taxon>
        <taxon>Pseudomonadota</taxon>
        <taxon>Alphaproteobacteria</taxon>
        <taxon>Rhodospirillales</taxon>
        <taxon>Roseiterribacteraceae</taxon>
        <taxon>Roseiterribacter</taxon>
    </lineage>
</organism>